<organism evidence="1 2">
    <name type="scientific">Qipengyuania gelatinilytica</name>
    <dbReference type="NCBI Taxonomy" id="2867231"/>
    <lineage>
        <taxon>Bacteria</taxon>
        <taxon>Pseudomonadati</taxon>
        <taxon>Pseudomonadota</taxon>
        <taxon>Alphaproteobacteria</taxon>
        <taxon>Sphingomonadales</taxon>
        <taxon>Erythrobacteraceae</taxon>
        <taxon>Qipengyuania</taxon>
    </lineage>
</organism>
<evidence type="ECO:0000313" key="1">
    <source>
        <dbReference type="EMBL" id="QZD96332.1"/>
    </source>
</evidence>
<accession>A0ABX9A4Y1</accession>
<dbReference type="RefSeq" id="WP_221432053.1">
    <property type="nucleotide sequence ID" value="NZ_CP081294.1"/>
</dbReference>
<name>A0ABX9A4Y1_9SPHN</name>
<sequence length="167" mass="18525">MKIFAFLAALAGIQAHPQDAGTCIRTFSHGDELEVVLPSEEMMPRLVVKNDNSGFAFVRLRGIDSAQLRTVFVEAGRTVTLENIVPGRYEILVAYRGSLAADCHNFAGGQLERFEGVYEFERIKETEQTSEGTITKISATVGEITLYEVEDGNVETKEVSLEYFNQP</sequence>
<dbReference type="EMBL" id="CP081294">
    <property type="protein sequence ID" value="QZD96332.1"/>
    <property type="molecule type" value="Genomic_DNA"/>
</dbReference>
<keyword evidence="2" id="KW-1185">Reference proteome</keyword>
<protein>
    <recommendedName>
        <fullName evidence="3">DUF2846 domain-containing protein</fullName>
    </recommendedName>
</protein>
<evidence type="ECO:0008006" key="3">
    <source>
        <dbReference type="Google" id="ProtNLM"/>
    </source>
</evidence>
<gene>
    <name evidence="1" type="ORF">K3136_06525</name>
</gene>
<reference evidence="1 2" key="1">
    <citation type="submission" date="2021-08" db="EMBL/GenBank/DDBJ databases">
        <title>Comparative Genomics Analysis of the Genus Qipengyuania Reveals Extensive Genetic Diversity and Metabolic Versatility, Including the Description of Fifteen Novel Species.</title>
        <authorList>
            <person name="Liu Y."/>
        </authorList>
    </citation>
    <scope>NUCLEOTIDE SEQUENCE [LARGE SCALE GENOMIC DNA]</scope>
    <source>
        <strain evidence="1 2">1NDH1</strain>
    </source>
</reference>
<dbReference type="Proteomes" id="UP000824321">
    <property type="component" value="Chromosome"/>
</dbReference>
<evidence type="ECO:0000313" key="2">
    <source>
        <dbReference type="Proteomes" id="UP000824321"/>
    </source>
</evidence>
<proteinExistence type="predicted"/>